<evidence type="ECO:0000256" key="1">
    <source>
        <dbReference type="ARBA" id="ARBA00004123"/>
    </source>
</evidence>
<keyword evidence="3" id="KW-0234">DNA repair</keyword>
<keyword evidence="4" id="KW-0539">Nucleus</keyword>
<keyword evidence="2" id="KW-0227">DNA damage</keyword>
<evidence type="ECO:0000313" key="6">
    <source>
        <dbReference type="Proteomes" id="UP000004994"/>
    </source>
</evidence>
<dbReference type="AlphaFoldDB" id="A0A3Q7F8A0"/>
<dbReference type="GO" id="GO:0005634">
    <property type="term" value="C:nucleus"/>
    <property type="evidence" value="ECO:0007669"/>
    <property type="project" value="UniProtKB-SubCell"/>
</dbReference>
<dbReference type="InterPro" id="IPR039776">
    <property type="entry name" value="Pds5"/>
</dbReference>
<name>A0A3Q7F8A0_SOLLC</name>
<evidence type="ECO:0000256" key="4">
    <source>
        <dbReference type="ARBA" id="ARBA00023242"/>
    </source>
</evidence>
<dbReference type="SMR" id="A0A3Q7F8A0"/>
<accession>A0A3Q7F8A0</accession>
<dbReference type="Gramene" id="Solyc02g086630.2.1">
    <property type="protein sequence ID" value="Solyc02g086630.2.1"/>
    <property type="gene ID" value="Solyc02g086630.2"/>
</dbReference>
<dbReference type="EnsemblPlants" id="Solyc02g086630.2.1">
    <property type="protein sequence ID" value="Solyc02g086630.2.1"/>
    <property type="gene ID" value="Solyc02g086630.2"/>
</dbReference>
<dbReference type="GO" id="GO:0007064">
    <property type="term" value="P:mitotic sister chromatid cohesion"/>
    <property type="evidence" value="ECO:0007669"/>
    <property type="project" value="InterPro"/>
</dbReference>
<sequence>MQNPEYMLIKRKIQNRQNLEHLLSMVKQVPPASAHDAFRPAMEALAAIELLRHPDIDVKVSVTSCISEIMRITAPNQPCDDAHLRQIQLIQPSLSKFEVRMISSLSYN</sequence>
<protein>
    <submittedName>
        <fullName evidence="5">Uncharacterized protein</fullName>
    </submittedName>
</protein>
<dbReference type="PaxDb" id="4081-Solyc02g086630.1.1"/>
<reference evidence="5" key="1">
    <citation type="journal article" date="2012" name="Nature">
        <title>The tomato genome sequence provides insights into fleshy fruit evolution.</title>
        <authorList>
            <consortium name="Tomato Genome Consortium"/>
        </authorList>
    </citation>
    <scope>NUCLEOTIDE SEQUENCE [LARGE SCALE GENOMIC DNA]</scope>
    <source>
        <strain evidence="5">cv. Heinz 1706</strain>
    </source>
</reference>
<proteinExistence type="predicted"/>
<reference evidence="5" key="2">
    <citation type="submission" date="2019-01" db="UniProtKB">
        <authorList>
            <consortium name="EnsemblPlants"/>
        </authorList>
    </citation>
    <scope>IDENTIFICATION</scope>
    <source>
        <strain evidence="5">cv. Heinz 1706</strain>
    </source>
</reference>
<comment type="subcellular location">
    <subcellularLocation>
        <location evidence="1">Nucleus</location>
    </subcellularLocation>
</comment>
<dbReference type="Pfam" id="PF20168">
    <property type="entry name" value="PDS5"/>
    <property type="match status" value="1"/>
</dbReference>
<keyword evidence="6" id="KW-1185">Reference proteome</keyword>
<evidence type="ECO:0000256" key="3">
    <source>
        <dbReference type="ARBA" id="ARBA00023204"/>
    </source>
</evidence>
<organism evidence="5">
    <name type="scientific">Solanum lycopersicum</name>
    <name type="common">Tomato</name>
    <name type="synonym">Lycopersicon esculentum</name>
    <dbReference type="NCBI Taxonomy" id="4081"/>
    <lineage>
        <taxon>Eukaryota</taxon>
        <taxon>Viridiplantae</taxon>
        <taxon>Streptophyta</taxon>
        <taxon>Embryophyta</taxon>
        <taxon>Tracheophyta</taxon>
        <taxon>Spermatophyta</taxon>
        <taxon>Magnoliopsida</taxon>
        <taxon>eudicotyledons</taxon>
        <taxon>Gunneridae</taxon>
        <taxon>Pentapetalae</taxon>
        <taxon>asterids</taxon>
        <taxon>lamiids</taxon>
        <taxon>Solanales</taxon>
        <taxon>Solanaceae</taxon>
        <taxon>Solanoideae</taxon>
        <taxon>Solaneae</taxon>
        <taxon>Solanum</taxon>
        <taxon>Solanum subgen. Lycopersicon</taxon>
    </lineage>
</organism>
<dbReference type="PANTHER" id="PTHR12663:SF69">
    <property type="entry name" value="SISTER CHROMATID COHESION PROTEIN PDS5 HOMOLOG E"/>
    <property type="match status" value="1"/>
</dbReference>
<dbReference type="STRING" id="4081.A0A3Q7F8A0"/>
<dbReference type="InParanoid" id="A0A3Q7F8A0"/>
<dbReference type="Proteomes" id="UP000004994">
    <property type="component" value="Chromosome 2"/>
</dbReference>
<evidence type="ECO:0000313" key="5">
    <source>
        <dbReference type="EnsemblPlants" id="Solyc02g086630.2.1"/>
    </source>
</evidence>
<dbReference type="GO" id="GO:0006281">
    <property type="term" value="P:DNA repair"/>
    <property type="evidence" value="ECO:0007669"/>
    <property type="project" value="UniProtKB-KW"/>
</dbReference>
<dbReference type="PANTHER" id="PTHR12663">
    <property type="entry name" value="ANDROGEN INDUCED INHIBITOR OF PROLIFERATION AS3 / PDS5-RELATED"/>
    <property type="match status" value="1"/>
</dbReference>
<evidence type="ECO:0000256" key="2">
    <source>
        <dbReference type="ARBA" id="ARBA00022763"/>
    </source>
</evidence>